<reference evidence="1" key="1">
    <citation type="submission" date="2021-06" db="EMBL/GenBank/DDBJ databases">
        <authorList>
            <person name="Kallberg Y."/>
            <person name="Tangrot J."/>
            <person name="Rosling A."/>
        </authorList>
    </citation>
    <scope>NUCLEOTIDE SEQUENCE</scope>
    <source>
        <strain evidence="1">MA461A</strain>
    </source>
</reference>
<keyword evidence="2" id="KW-1185">Reference proteome</keyword>
<gene>
    <name evidence="1" type="ORF">RPERSI_LOCUS32384</name>
</gene>
<sequence length="56" mass="6425">KITNNKRKKRSYIETYIMDDDDSSSSSDSSDSVSELDKDSTTFNIYEDINGYDSDK</sequence>
<name>A0ACA9SP35_9GLOM</name>
<dbReference type="Proteomes" id="UP000789920">
    <property type="component" value="Unassembled WGS sequence"/>
</dbReference>
<feature type="non-terminal residue" evidence="1">
    <location>
        <position position="1"/>
    </location>
</feature>
<protein>
    <submittedName>
        <fullName evidence="1">23158_t:CDS:1</fullName>
    </submittedName>
</protein>
<feature type="non-terminal residue" evidence="1">
    <location>
        <position position="56"/>
    </location>
</feature>
<evidence type="ECO:0000313" key="1">
    <source>
        <dbReference type="EMBL" id="CAG8842582.1"/>
    </source>
</evidence>
<proteinExistence type="predicted"/>
<evidence type="ECO:0000313" key="2">
    <source>
        <dbReference type="Proteomes" id="UP000789920"/>
    </source>
</evidence>
<accession>A0ACA9SP35</accession>
<dbReference type="EMBL" id="CAJVQC010134759">
    <property type="protein sequence ID" value="CAG8842582.1"/>
    <property type="molecule type" value="Genomic_DNA"/>
</dbReference>
<organism evidence="1 2">
    <name type="scientific">Racocetra persica</name>
    <dbReference type="NCBI Taxonomy" id="160502"/>
    <lineage>
        <taxon>Eukaryota</taxon>
        <taxon>Fungi</taxon>
        <taxon>Fungi incertae sedis</taxon>
        <taxon>Mucoromycota</taxon>
        <taxon>Glomeromycotina</taxon>
        <taxon>Glomeromycetes</taxon>
        <taxon>Diversisporales</taxon>
        <taxon>Gigasporaceae</taxon>
        <taxon>Racocetra</taxon>
    </lineage>
</organism>
<comment type="caution">
    <text evidence="1">The sequence shown here is derived from an EMBL/GenBank/DDBJ whole genome shotgun (WGS) entry which is preliminary data.</text>
</comment>